<dbReference type="Gene3D" id="3.30.70.100">
    <property type="match status" value="2"/>
</dbReference>
<dbReference type="Proteomes" id="UP001247754">
    <property type="component" value="Unassembled WGS sequence"/>
</dbReference>
<organism evidence="2 3">
    <name type="scientific">Ruixingdingia sedimenti</name>
    <dbReference type="NCBI Taxonomy" id="3073604"/>
    <lineage>
        <taxon>Bacteria</taxon>
        <taxon>Pseudomonadati</taxon>
        <taxon>Pseudomonadota</taxon>
        <taxon>Alphaproteobacteria</taxon>
        <taxon>Rhodobacterales</taxon>
        <taxon>Paracoccaceae</taxon>
        <taxon>Ruixingdingia</taxon>
    </lineage>
</organism>
<dbReference type="EMBL" id="JAVKPH010000001">
    <property type="protein sequence ID" value="MDR5651231.1"/>
    <property type="molecule type" value="Genomic_DNA"/>
</dbReference>
<protein>
    <submittedName>
        <fullName evidence="2">NIPSNAP family protein</fullName>
    </submittedName>
</protein>
<keyword evidence="3" id="KW-1185">Reference proteome</keyword>
<dbReference type="SUPFAM" id="SSF54909">
    <property type="entry name" value="Dimeric alpha+beta barrel"/>
    <property type="match status" value="2"/>
</dbReference>
<feature type="domain" description="NIPSNAP" evidence="1">
    <location>
        <begin position="52"/>
        <end position="114"/>
    </location>
</feature>
<dbReference type="Pfam" id="PF07978">
    <property type="entry name" value="NIPSNAP"/>
    <property type="match status" value="2"/>
</dbReference>
<comment type="caution">
    <text evidence="2">The sequence shown here is derived from an EMBL/GenBank/DDBJ whole genome shotgun (WGS) entry which is preliminary data.</text>
</comment>
<evidence type="ECO:0000259" key="1">
    <source>
        <dbReference type="Pfam" id="PF07978"/>
    </source>
</evidence>
<sequence>MFEFRFYAVASGRMASELALVHDMAAAGAPEVPGGPPGAGETLWHRYGVPGPLGSWIAHSGRQMPGFLYIIKWDSLAQRDANFPRFWTDPFWRARRAQLTDGMTLVDSIETWLMDPLPAWERLAEPAGGPVGGVHELRLLPVVNGAQAQAAAALEQADLPALMAQGARLLGLWEVVIGPNRPQFVLMLAWPDAATQARGWAAADADPAIIARREDETVRHGRPVYGVADSWLMEPMAFNMPAANLGQTFGGAK</sequence>
<proteinExistence type="predicted"/>
<gene>
    <name evidence="2" type="ORF">RGD00_01315</name>
</gene>
<reference evidence="2 3" key="1">
    <citation type="submission" date="2023-09" db="EMBL/GenBank/DDBJ databases">
        <title>Xinfangfangia sedmenti sp. nov., isolated the sedment.</title>
        <authorList>
            <person name="Xu L."/>
        </authorList>
    </citation>
    <scope>NUCLEOTIDE SEQUENCE [LARGE SCALE GENOMIC DNA]</scope>
    <source>
        <strain evidence="2 3">LG-4</strain>
    </source>
</reference>
<feature type="domain" description="NIPSNAP" evidence="1">
    <location>
        <begin position="136"/>
        <end position="211"/>
    </location>
</feature>
<dbReference type="RefSeq" id="WP_310455312.1">
    <property type="nucleotide sequence ID" value="NZ_JAVKPH010000001.1"/>
</dbReference>
<evidence type="ECO:0000313" key="2">
    <source>
        <dbReference type="EMBL" id="MDR5651231.1"/>
    </source>
</evidence>
<dbReference type="InterPro" id="IPR012577">
    <property type="entry name" value="NIPSNAP"/>
</dbReference>
<dbReference type="InterPro" id="IPR011008">
    <property type="entry name" value="Dimeric_a/b-barrel"/>
</dbReference>
<name>A0ABU1F2Z7_9RHOB</name>
<accession>A0ABU1F2Z7</accession>
<evidence type="ECO:0000313" key="3">
    <source>
        <dbReference type="Proteomes" id="UP001247754"/>
    </source>
</evidence>